<dbReference type="Proteomes" id="UP001498501">
    <property type="component" value="Unassembled WGS sequence"/>
</dbReference>
<accession>A0ABU8ZCL3</accession>
<keyword evidence="3" id="KW-1185">Reference proteome</keyword>
<dbReference type="EMBL" id="JBBMLE010000004">
    <property type="protein sequence ID" value="MEK0251285.1"/>
    <property type="molecule type" value="Genomic_DNA"/>
</dbReference>
<evidence type="ECO:0000313" key="2">
    <source>
        <dbReference type="EMBL" id="MEK0251285.1"/>
    </source>
</evidence>
<dbReference type="RefSeq" id="WP_087539906.1">
    <property type="nucleotide sequence ID" value="NZ_BKRL01000006.1"/>
</dbReference>
<reference evidence="2 3" key="1">
    <citation type="submission" date="2024-03" db="EMBL/GenBank/DDBJ databases">
        <title>Cross-transmission of Acinetobacter junii carrying blaOXA-58 in a neonatal intensive care unit.</title>
        <authorList>
            <person name="Bour M."/>
            <person name="Potron A."/>
            <person name="Lecointe D."/>
        </authorList>
    </citation>
    <scope>NUCLEOTIDE SEQUENCE [LARGE SCALE GENOMIC DNA]</scope>
    <source>
        <strain evidence="2 3">21A3096 case 1</strain>
    </source>
</reference>
<name>A0ABU8ZCL3_ACIJU</name>
<dbReference type="InterPro" id="IPR041494">
    <property type="entry name" value="PIN7"/>
</dbReference>
<evidence type="ECO:0000313" key="3">
    <source>
        <dbReference type="Proteomes" id="UP001498501"/>
    </source>
</evidence>
<protein>
    <submittedName>
        <fullName evidence="2">PIN domain-containing protein</fullName>
    </submittedName>
</protein>
<organism evidence="2 3">
    <name type="scientific">Acinetobacter junii</name>
    <dbReference type="NCBI Taxonomy" id="40215"/>
    <lineage>
        <taxon>Bacteria</taxon>
        <taxon>Pseudomonadati</taxon>
        <taxon>Pseudomonadota</taxon>
        <taxon>Gammaproteobacteria</taxon>
        <taxon>Moraxellales</taxon>
        <taxon>Moraxellaceae</taxon>
        <taxon>Acinetobacter</taxon>
    </lineage>
</organism>
<comment type="caution">
    <text evidence="2">The sequence shown here is derived from an EMBL/GenBank/DDBJ whole genome shotgun (WGS) entry which is preliminary data.</text>
</comment>
<sequence>MKKVLLLDIENIHKTEKELLQLLKTYACVYLVYAKSPVTLSLDALIKFSPFVMDKKLVVIKMPKIGKDAADFGLAFLAGQLSIQMDKNQTCFDVMSNDGALEYIVDLLRIMGFQASQLKMLSEVKEVEKIKEQPSLVLAPNNLSDSDFTLKLKHLISILSKLKNMPSNEKALLNGVKSWENVTTKEAEKLIKTLMNFKMIKFSAQGVTLNRENLKTFLNKSEIAHNENPNKSEIIEEIPEIQDISEKFHLRQIKEYCDYLIKQQGKPSSLSSLNNSIKSVLKLESDSLVKNRSKLLLRYGIVKNLDDGKIIYIDNNIRRWSNLELLPQHSPMDMAIPDFKVCQKESKEKLIQKIIYVLNEIKIQKSFVMKISNNIYLEEM</sequence>
<feature type="domain" description="PIN-like" evidence="1">
    <location>
        <begin position="6"/>
        <end position="112"/>
    </location>
</feature>
<dbReference type="Pfam" id="PF18475">
    <property type="entry name" value="PIN7"/>
    <property type="match status" value="1"/>
</dbReference>
<proteinExistence type="predicted"/>
<evidence type="ECO:0000259" key="1">
    <source>
        <dbReference type="Pfam" id="PF18475"/>
    </source>
</evidence>
<gene>
    <name evidence="2" type="ORF">WM018_01895</name>
</gene>